<dbReference type="NCBIfam" id="TIGR01550">
    <property type="entry name" value="DOC_P1"/>
    <property type="match status" value="1"/>
</dbReference>
<accession>A0A0G0XAK4</accession>
<dbReference type="PANTHER" id="PTHR39426">
    <property type="entry name" value="HOMOLOGY TO DEATH-ON-CURING PROTEIN OF PHAGE P1"/>
    <property type="match status" value="1"/>
</dbReference>
<dbReference type="AlphaFoldDB" id="A0A0G0XAK4"/>
<dbReference type="STRING" id="1619103.UU80_C0015G0009"/>
<dbReference type="PANTHER" id="PTHR39426:SF1">
    <property type="entry name" value="HOMOLOGY TO DEATH-ON-CURING PROTEIN OF PHAGE P1"/>
    <property type="match status" value="1"/>
</dbReference>
<reference evidence="2 3" key="1">
    <citation type="journal article" date="2015" name="Nature">
        <title>rRNA introns, odd ribosomes, and small enigmatic genomes across a large radiation of phyla.</title>
        <authorList>
            <person name="Brown C.T."/>
            <person name="Hug L.A."/>
            <person name="Thomas B.C."/>
            <person name="Sharon I."/>
            <person name="Castelle C.J."/>
            <person name="Singh A."/>
            <person name="Wilkins M.J."/>
            <person name="Williams K.H."/>
            <person name="Banfield J.F."/>
        </authorList>
    </citation>
    <scope>NUCLEOTIDE SEQUENCE [LARGE SCALE GENOMIC DNA]</scope>
</reference>
<dbReference type="Pfam" id="PF02661">
    <property type="entry name" value="Fic"/>
    <property type="match status" value="1"/>
</dbReference>
<dbReference type="PATRIC" id="fig|1619103.3.peg.558"/>
<dbReference type="PIRSF" id="PIRSF018297">
    <property type="entry name" value="Doc"/>
    <property type="match status" value="1"/>
</dbReference>
<dbReference type="InterPro" id="IPR036597">
    <property type="entry name" value="Fido-like_dom_sf"/>
</dbReference>
<sequence length="130" mass="14737">MKYLSLEEILILHEYQIETYGGKAGINDIRMLESSVLRPQTTFDGKDLYEDIYEKAVAMLFSLIKNHPFVDGNKRTALHATITFLELNGSVVNIADKKLVRMCLDISNNLIDEKRAVEIIKGNSVSPKYS</sequence>
<dbReference type="EMBL" id="LCCA01000015">
    <property type="protein sequence ID" value="KKS22014.1"/>
    <property type="molecule type" value="Genomic_DNA"/>
</dbReference>
<dbReference type="PROSITE" id="PS51459">
    <property type="entry name" value="FIDO"/>
    <property type="match status" value="1"/>
</dbReference>
<evidence type="ECO:0000313" key="3">
    <source>
        <dbReference type="Proteomes" id="UP000034920"/>
    </source>
</evidence>
<feature type="domain" description="Fido" evidence="1">
    <location>
        <begin position="4"/>
        <end position="122"/>
    </location>
</feature>
<organism evidence="2 3">
    <name type="scientific">candidate division WWE3 bacterium GW2011_GWA1_41_8</name>
    <dbReference type="NCBI Taxonomy" id="1619103"/>
    <lineage>
        <taxon>Bacteria</taxon>
        <taxon>Katanobacteria</taxon>
    </lineage>
</organism>
<name>A0A0G0XAK4_UNCKA</name>
<dbReference type="InterPro" id="IPR053737">
    <property type="entry name" value="Type_II_TA_Toxin"/>
</dbReference>
<dbReference type="InterPro" id="IPR006440">
    <property type="entry name" value="Doc"/>
</dbReference>
<dbReference type="SUPFAM" id="SSF140931">
    <property type="entry name" value="Fic-like"/>
    <property type="match status" value="1"/>
</dbReference>
<dbReference type="InterPro" id="IPR003812">
    <property type="entry name" value="Fido"/>
</dbReference>
<dbReference type="Proteomes" id="UP000034920">
    <property type="component" value="Unassembled WGS sequence"/>
</dbReference>
<dbReference type="GO" id="GO:0016301">
    <property type="term" value="F:kinase activity"/>
    <property type="evidence" value="ECO:0007669"/>
    <property type="project" value="InterPro"/>
</dbReference>
<evidence type="ECO:0000259" key="1">
    <source>
        <dbReference type="PROSITE" id="PS51459"/>
    </source>
</evidence>
<comment type="caution">
    <text evidence="2">The sequence shown here is derived from an EMBL/GenBank/DDBJ whole genome shotgun (WGS) entry which is preliminary data.</text>
</comment>
<gene>
    <name evidence="2" type="ORF">UU80_C0015G0009</name>
</gene>
<dbReference type="Gene3D" id="1.20.120.1870">
    <property type="entry name" value="Fic/DOC protein, Fido domain"/>
    <property type="match status" value="1"/>
</dbReference>
<proteinExistence type="predicted"/>
<evidence type="ECO:0000313" key="2">
    <source>
        <dbReference type="EMBL" id="KKS22014.1"/>
    </source>
</evidence>
<protein>
    <submittedName>
        <fullName evidence="2">Death-on-curing family protein</fullName>
    </submittedName>
</protein>